<organism evidence="1">
    <name type="scientific">Candidatus Desulfosporosinus infrequens</name>
    <dbReference type="NCBI Taxonomy" id="2043169"/>
    <lineage>
        <taxon>Bacteria</taxon>
        <taxon>Bacillati</taxon>
        <taxon>Bacillota</taxon>
        <taxon>Clostridia</taxon>
        <taxon>Eubacteriales</taxon>
        <taxon>Desulfitobacteriaceae</taxon>
        <taxon>Desulfosporosinus</taxon>
    </lineage>
</organism>
<dbReference type="AlphaFoldDB" id="A0A2U3L5I3"/>
<name>A0A2U3L5I3_9FIRM</name>
<gene>
    <name evidence="1" type="ORF">SBF1_380008</name>
</gene>
<dbReference type="EMBL" id="OMOF01000312">
    <property type="protein sequence ID" value="SPF47147.1"/>
    <property type="molecule type" value="Genomic_DNA"/>
</dbReference>
<evidence type="ECO:0000313" key="1">
    <source>
        <dbReference type="EMBL" id="SPF47147.1"/>
    </source>
</evidence>
<protein>
    <submittedName>
        <fullName evidence="1">Uncharacterized protein</fullName>
    </submittedName>
</protein>
<reference evidence="1" key="1">
    <citation type="submission" date="2018-02" db="EMBL/GenBank/DDBJ databases">
        <authorList>
            <person name="Cohen D.B."/>
            <person name="Kent A.D."/>
        </authorList>
    </citation>
    <scope>NUCLEOTIDE SEQUENCE [LARGE SCALE GENOMIC DNA]</scope>
    <source>
        <strain evidence="1">Peat soil MAG SbF1</strain>
    </source>
</reference>
<sequence>MRFGLGMLMSFYLNDVSQPEMLELVVGIRSEEHYVNMMIAWYSLKNNSLLFVPPATAAEWRFICLLRK</sequence>
<accession>A0A2U3L5I3</accession>
<proteinExistence type="predicted"/>
<dbReference type="Proteomes" id="UP000238916">
    <property type="component" value="Unassembled WGS sequence"/>
</dbReference>